<protein>
    <submittedName>
        <fullName evidence="1">Uncharacterized protein</fullName>
    </submittedName>
</protein>
<accession>A0ACC2CA41</accession>
<dbReference type="EMBL" id="CM055102">
    <property type="protein sequence ID" value="KAJ7538890.1"/>
    <property type="molecule type" value="Genomic_DNA"/>
</dbReference>
<comment type="caution">
    <text evidence="1">The sequence shown here is derived from an EMBL/GenBank/DDBJ whole genome shotgun (WGS) entry which is preliminary data.</text>
</comment>
<dbReference type="Proteomes" id="UP001162992">
    <property type="component" value="Chromosome 11"/>
</dbReference>
<keyword evidence="2" id="KW-1185">Reference proteome</keyword>
<proteinExistence type="predicted"/>
<reference evidence="2" key="1">
    <citation type="journal article" date="2024" name="Proc. Natl. Acad. Sci. U.S.A.">
        <title>Extraordinary preservation of gene collinearity over three hundred million years revealed in homosporous lycophytes.</title>
        <authorList>
            <person name="Li C."/>
            <person name="Wickell D."/>
            <person name="Kuo L.Y."/>
            <person name="Chen X."/>
            <person name="Nie B."/>
            <person name="Liao X."/>
            <person name="Peng D."/>
            <person name="Ji J."/>
            <person name="Jenkins J."/>
            <person name="Williams M."/>
            <person name="Shu S."/>
            <person name="Plott C."/>
            <person name="Barry K."/>
            <person name="Rajasekar S."/>
            <person name="Grimwood J."/>
            <person name="Han X."/>
            <person name="Sun S."/>
            <person name="Hou Z."/>
            <person name="He W."/>
            <person name="Dai G."/>
            <person name="Sun C."/>
            <person name="Schmutz J."/>
            <person name="Leebens-Mack J.H."/>
            <person name="Li F.W."/>
            <person name="Wang L."/>
        </authorList>
    </citation>
    <scope>NUCLEOTIDE SEQUENCE [LARGE SCALE GENOMIC DNA]</scope>
    <source>
        <strain evidence="2">cv. PW_Plant_1</strain>
    </source>
</reference>
<gene>
    <name evidence="1" type="ORF">O6H91_11G067800</name>
</gene>
<sequence>MAMSLRLSLLPFQSPTDASMLRLQQPPPSIIAFSSIVAVASSLPPSQTAMPPNPPSHIKSGASFLRPHLLQLAPYTPIEPFEILSARLGRSVKDIVKLDANENLYGPPPEVLKALGCMDFPNIYPDPESRRLRAALEVDAGVEAEHILVGCGADELIDLIMRCTLDPGDKIIDCPPTFTMYAFDAAVNAASVVKVPRLHDFRVDVEALARAVKEHSPKIVFLTSPNNPDGSLINEEDLLEILRMPVLVVLDEAYIEFSNQSSRMKWVKEFDNLIVLRTFSKRAGLAGIRVGYGSFPLSMVQYFWRAKQPYNVSATAEIAACAALKNPIYLENVKEAIIKEREQLFTLLHDVPCLTPYPSHANFILCAVKGGRSAKKLKADLAKCGVMVRHYDNAELRGFIRISVGKPEHTKALMTALQTVLRDSAAIQE</sequence>
<evidence type="ECO:0000313" key="2">
    <source>
        <dbReference type="Proteomes" id="UP001162992"/>
    </source>
</evidence>
<organism evidence="1 2">
    <name type="scientific">Diphasiastrum complanatum</name>
    <name type="common">Issler's clubmoss</name>
    <name type="synonym">Lycopodium complanatum</name>
    <dbReference type="NCBI Taxonomy" id="34168"/>
    <lineage>
        <taxon>Eukaryota</taxon>
        <taxon>Viridiplantae</taxon>
        <taxon>Streptophyta</taxon>
        <taxon>Embryophyta</taxon>
        <taxon>Tracheophyta</taxon>
        <taxon>Lycopodiopsida</taxon>
        <taxon>Lycopodiales</taxon>
        <taxon>Lycopodiaceae</taxon>
        <taxon>Lycopodioideae</taxon>
        <taxon>Diphasiastrum</taxon>
    </lineage>
</organism>
<name>A0ACC2CA41_DIPCM</name>
<evidence type="ECO:0000313" key="1">
    <source>
        <dbReference type="EMBL" id="KAJ7538890.1"/>
    </source>
</evidence>